<reference evidence="1" key="1">
    <citation type="submission" date="2022-07" db="EMBL/GenBank/DDBJ databases">
        <title>Genome Sequence of Phlebia brevispora.</title>
        <authorList>
            <person name="Buettner E."/>
        </authorList>
    </citation>
    <scope>NUCLEOTIDE SEQUENCE</scope>
    <source>
        <strain evidence="1">MPL23</strain>
    </source>
</reference>
<organism evidence="1 2">
    <name type="scientific">Phlebia brevispora</name>
    <dbReference type="NCBI Taxonomy" id="194682"/>
    <lineage>
        <taxon>Eukaryota</taxon>
        <taxon>Fungi</taxon>
        <taxon>Dikarya</taxon>
        <taxon>Basidiomycota</taxon>
        <taxon>Agaricomycotina</taxon>
        <taxon>Agaricomycetes</taxon>
        <taxon>Polyporales</taxon>
        <taxon>Meruliaceae</taxon>
        <taxon>Phlebia</taxon>
    </lineage>
</organism>
<protein>
    <submittedName>
        <fullName evidence="1">Uncharacterized protein</fullName>
    </submittedName>
</protein>
<name>A0ACC1T7E5_9APHY</name>
<evidence type="ECO:0000313" key="1">
    <source>
        <dbReference type="EMBL" id="KAJ3554893.1"/>
    </source>
</evidence>
<accession>A0ACC1T7E5</accession>
<proteinExistence type="predicted"/>
<gene>
    <name evidence="1" type="ORF">NM688_g2873</name>
</gene>
<dbReference type="EMBL" id="JANHOG010000387">
    <property type="protein sequence ID" value="KAJ3554893.1"/>
    <property type="molecule type" value="Genomic_DNA"/>
</dbReference>
<evidence type="ECO:0000313" key="2">
    <source>
        <dbReference type="Proteomes" id="UP001148662"/>
    </source>
</evidence>
<sequence length="80" mass="8721">MTHQTRRRLTDVGALLDDTSAAHKTPSVVDWTWLWVTPTYGGVPPSENARPDYAGGDLCALQPTKSSPAKHAAVYRMANL</sequence>
<keyword evidence="2" id="KW-1185">Reference proteome</keyword>
<dbReference type="Proteomes" id="UP001148662">
    <property type="component" value="Unassembled WGS sequence"/>
</dbReference>
<comment type="caution">
    <text evidence="1">The sequence shown here is derived from an EMBL/GenBank/DDBJ whole genome shotgun (WGS) entry which is preliminary data.</text>
</comment>